<dbReference type="EMBL" id="BAAAZO010000006">
    <property type="protein sequence ID" value="GAA3619118.1"/>
    <property type="molecule type" value="Genomic_DNA"/>
</dbReference>
<evidence type="ECO:0000313" key="2">
    <source>
        <dbReference type="Proteomes" id="UP001501074"/>
    </source>
</evidence>
<keyword evidence="2" id="KW-1185">Reference proteome</keyword>
<evidence type="ECO:0008006" key="3">
    <source>
        <dbReference type="Google" id="ProtNLM"/>
    </source>
</evidence>
<evidence type="ECO:0000313" key="1">
    <source>
        <dbReference type="EMBL" id="GAA3619118.1"/>
    </source>
</evidence>
<organism evidence="1 2">
    <name type="scientific">Kineosporia mesophila</name>
    <dbReference type="NCBI Taxonomy" id="566012"/>
    <lineage>
        <taxon>Bacteria</taxon>
        <taxon>Bacillati</taxon>
        <taxon>Actinomycetota</taxon>
        <taxon>Actinomycetes</taxon>
        <taxon>Kineosporiales</taxon>
        <taxon>Kineosporiaceae</taxon>
        <taxon>Kineosporia</taxon>
    </lineage>
</organism>
<comment type="caution">
    <text evidence="1">The sequence shown here is derived from an EMBL/GenBank/DDBJ whole genome shotgun (WGS) entry which is preliminary data.</text>
</comment>
<proteinExistence type="predicted"/>
<gene>
    <name evidence="1" type="ORF">GCM10022223_39920</name>
</gene>
<reference evidence="2" key="1">
    <citation type="journal article" date="2019" name="Int. J. Syst. Evol. Microbiol.">
        <title>The Global Catalogue of Microorganisms (GCM) 10K type strain sequencing project: providing services to taxonomists for standard genome sequencing and annotation.</title>
        <authorList>
            <consortium name="The Broad Institute Genomics Platform"/>
            <consortium name="The Broad Institute Genome Sequencing Center for Infectious Disease"/>
            <person name="Wu L."/>
            <person name="Ma J."/>
        </authorList>
    </citation>
    <scope>NUCLEOTIDE SEQUENCE [LARGE SCALE GENOMIC DNA]</scope>
    <source>
        <strain evidence="2">JCM 16902</strain>
    </source>
</reference>
<sequence length="87" mass="9797">MIKQVRSVVMEELILSGFVVLLAAGHLAAGRLSRAARRRRDAKALRHHVLREVEAGRRSLDDEIVSRVLSWCDEVARSGRDLPLTVR</sequence>
<name>A0ABP6ZT34_9ACTN</name>
<accession>A0ABP6ZT34</accession>
<protein>
    <recommendedName>
        <fullName evidence="3">Secreted protein</fullName>
    </recommendedName>
</protein>
<dbReference type="Proteomes" id="UP001501074">
    <property type="component" value="Unassembled WGS sequence"/>
</dbReference>